<evidence type="ECO:0000313" key="2">
    <source>
        <dbReference type="EMBL" id="KTT16696.1"/>
    </source>
</evidence>
<feature type="domain" description="Glycosyl hydrolase family 13 catalytic" evidence="1">
    <location>
        <begin position="72"/>
        <end position="422"/>
    </location>
</feature>
<dbReference type="PANTHER" id="PTHR47786:SF2">
    <property type="entry name" value="GLYCOSYL HYDROLASE FAMILY 13 CATALYTIC DOMAIN-CONTAINING PROTEIN"/>
    <property type="match status" value="1"/>
</dbReference>
<dbReference type="PATRIC" id="fig|433924.3.peg.596"/>
<dbReference type="InterPro" id="IPR049171">
    <property type="entry name" value="GLGE_C"/>
</dbReference>
<keyword evidence="2" id="KW-0808">Transferase</keyword>
<dbReference type="EMBL" id="LDSL01000122">
    <property type="protein sequence ID" value="KTT16696.1"/>
    <property type="molecule type" value="Genomic_DNA"/>
</dbReference>
<feature type="non-terminal residue" evidence="2">
    <location>
        <position position="1"/>
    </location>
</feature>
<dbReference type="Gene3D" id="2.60.40.1180">
    <property type="entry name" value="Golgi alpha-mannosidase II"/>
    <property type="match status" value="1"/>
</dbReference>
<dbReference type="InterPro" id="IPR013780">
    <property type="entry name" value="Glyco_hydro_b"/>
</dbReference>
<dbReference type="CDD" id="cd11344">
    <property type="entry name" value="AmyAc_GlgE_like"/>
    <property type="match status" value="1"/>
</dbReference>
<dbReference type="OrthoDB" id="9805159at2"/>
<accession>A0A147GQ59</accession>
<dbReference type="SMART" id="SM00642">
    <property type="entry name" value="Aamy"/>
    <property type="match status" value="1"/>
</dbReference>
<dbReference type="Gene3D" id="3.20.20.80">
    <property type="entry name" value="Glycosidases"/>
    <property type="match status" value="1"/>
</dbReference>
<dbReference type="Pfam" id="PF21702">
    <property type="entry name" value="GLGE_C"/>
    <property type="match status" value="1"/>
</dbReference>
<evidence type="ECO:0000313" key="3">
    <source>
        <dbReference type="Proteomes" id="UP000072741"/>
    </source>
</evidence>
<dbReference type="InterPro" id="IPR017853">
    <property type="entry name" value="GH"/>
</dbReference>
<gene>
    <name evidence="2" type="ORF">NS331_18095</name>
</gene>
<dbReference type="Proteomes" id="UP000072741">
    <property type="component" value="Unassembled WGS sequence"/>
</dbReference>
<organism evidence="2 3">
    <name type="scientific">Pseudacidovorax intermedius</name>
    <dbReference type="NCBI Taxonomy" id="433924"/>
    <lineage>
        <taxon>Bacteria</taxon>
        <taxon>Pseudomonadati</taxon>
        <taxon>Pseudomonadota</taxon>
        <taxon>Betaproteobacteria</taxon>
        <taxon>Burkholderiales</taxon>
        <taxon>Comamonadaceae</taxon>
        <taxon>Pseudacidovorax</taxon>
    </lineage>
</organism>
<dbReference type="PANTHER" id="PTHR47786">
    <property type="entry name" value="ALPHA-1,4-GLUCAN:MALTOSE-1-PHOSPHATE MALTOSYLTRANSFERASE"/>
    <property type="match status" value="1"/>
</dbReference>
<dbReference type="GO" id="GO:0016740">
    <property type="term" value="F:transferase activity"/>
    <property type="evidence" value="ECO:0007669"/>
    <property type="project" value="UniProtKB-KW"/>
</dbReference>
<dbReference type="RefSeq" id="WP_058643348.1">
    <property type="nucleotide sequence ID" value="NZ_LDSL01000122.1"/>
</dbReference>
<proteinExistence type="predicted"/>
<dbReference type="AlphaFoldDB" id="A0A147GQ59"/>
<keyword evidence="3" id="KW-1185">Reference proteome</keyword>
<name>A0A147GQ59_9BURK</name>
<evidence type="ECO:0000259" key="1">
    <source>
        <dbReference type="SMART" id="SM00642"/>
    </source>
</evidence>
<reference evidence="2 3" key="1">
    <citation type="journal article" date="2016" name="Front. Microbiol.">
        <title>Genomic Resource of Rice Seed Associated Bacteria.</title>
        <authorList>
            <person name="Midha S."/>
            <person name="Bansal K."/>
            <person name="Sharma S."/>
            <person name="Kumar N."/>
            <person name="Patil P.P."/>
            <person name="Chaudhry V."/>
            <person name="Patil P.B."/>
        </authorList>
    </citation>
    <scope>NUCLEOTIDE SEQUENCE [LARGE SCALE GENOMIC DNA]</scope>
    <source>
        <strain evidence="2 3">NS331</strain>
    </source>
</reference>
<protein>
    <submittedName>
        <fullName evidence="2">Alpha-1,4-glucan:maltose-1-phosphate maltosyltransferase</fullName>
    </submittedName>
</protein>
<sequence>AGQAQDATRLSGWAHSLEARAADTHEDAVALKAHALDEGLAEVVRRYPDRRHATMLQPGFPLVADRVLARYSTWYELFPRSASPEPGRHGTFADVEALLPGIAQMGFDVLYFPPIHPVGRLQRKGRNNALVTEEGDVGSPWAIGASEGGHDAILPALGTHDDFRRLVKQARGLGLEIALDIAFQCAPDHPWVKEHPAWFKWRPDGTVQYAENPPKKYQDIYPFNFESDDWEGMWIALKGVLDHWIAQGVTVFRVDNPHTKAFPFWEWAITEVKRTHPEAIFLAEAFTRPKVMHRLAKAGFSQSYTYFTWRNTKQELVAYFTELSTRPGLDYFRPNVWPNTPDILHAQLQTGSDAMFRLRVVLAAMLSASYGIYGPAYELKEHLPRHEGSEEYLDSEKYQLRHWNRERPDSLAPYIAHLNAIRRAHPALQRNDGLTFLPIDNDQLIAWAKQSPDGQDVIVTVVNLDPYKAQWGMLDFDPVALGLGVEAGQWFQMHDLLGGERFMWQGGRHYVRLDPGVNVAHVLHLLRKTRSERDFDYYQ</sequence>
<dbReference type="InterPro" id="IPR006047">
    <property type="entry name" value="GH13_cat_dom"/>
</dbReference>
<dbReference type="SUPFAM" id="SSF51445">
    <property type="entry name" value="(Trans)glycosidases"/>
    <property type="match status" value="1"/>
</dbReference>
<dbReference type="GO" id="GO:0005975">
    <property type="term" value="P:carbohydrate metabolic process"/>
    <property type="evidence" value="ECO:0007669"/>
    <property type="project" value="InterPro"/>
</dbReference>
<comment type="caution">
    <text evidence="2">The sequence shown here is derived from an EMBL/GenBank/DDBJ whole genome shotgun (WGS) entry which is preliminary data.</text>
</comment>